<reference evidence="3" key="3">
    <citation type="submission" date="2015-06" db="UniProtKB">
        <authorList>
            <consortium name="EnsemblMetazoa"/>
        </authorList>
    </citation>
    <scope>IDENTIFICATION</scope>
</reference>
<evidence type="ECO:0000313" key="3">
    <source>
        <dbReference type="EnsemblMetazoa" id="HelroP175423"/>
    </source>
</evidence>
<evidence type="ECO:0000313" key="4">
    <source>
        <dbReference type="Proteomes" id="UP000015101"/>
    </source>
</evidence>
<dbReference type="InParanoid" id="T1F991"/>
<dbReference type="GeneID" id="20205390"/>
<feature type="chain" id="PRO_5010980453" description="SCP domain-containing protein" evidence="1">
    <location>
        <begin position="23"/>
        <end position="139"/>
    </location>
</feature>
<dbReference type="KEGG" id="hro:HELRODRAFT_175423"/>
<dbReference type="EMBL" id="AMQM01005274">
    <property type="status" value="NOT_ANNOTATED_CDS"/>
    <property type="molecule type" value="Genomic_DNA"/>
</dbReference>
<dbReference type="EMBL" id="KB096864">
    <property type="protein sequence ID" value="ESO00927.1"/>
    <property type="molecule type" value="Genomic_DNA"/>
</dbReference>
<dbReference type="Proteomes" id="UP000015101">
    <property type="component" value="Unassembled WGS sequence"/>
</dbReference>
<accession>T1F991</accession>
<organism evidence="3 4">
    <name type="scientific">Helobdella robusta</name>
    <name type="common">Californian leech</name>
    <dbReference type="NCBI Taxonomy" id="6412"/>
    <lineage>
        <taxon>Eukaryota</taxon>
        <taxon>Metazoa</taxon>
        <taxon>Spiralia</taxon>
        <taxon>Lophotrochozoa</taxon>
        <taxon>Annelida</taxon>
        <taxon>Clitellata</taxon>
        <taxon>Hirudinea</taxon>
        <taxon>Rhynchobdellida</taxon>
        <taxon>Glossiphoniidae</taxon>
        <taxon>Helobdella</taxon>
    </lineage>
</organism>
<name>T1F991_HELRO</name>
<sequence length="139" mass="15904">MNCLLSLLPLLAMFFALGHSQARNGQFEVPMTAALKKEILDFHNNVRAGLNANIPNLMIWKKTTQIGCSLFECKPLYGSERGDIFTDWGYGKLYHLVCNYWPKTGHHTNLWDYKDGNGLINENQCRLWGEAEESTDEHL</sequence>
<dbReference type="CTD" id="20205390"/>
<evidence type="ECO:0000313" key="2">
    <source>
        <dbReference type="EMBL" id="ESO00927.1"/>
    </source>
</evidence>
<keyword evidence="1" id="KW-0732">Signal</keyword>
<evidence type="ECO:0008006" key="5">
    <source>
        <dbReference type="Google" id="ProtNLM"/>
    </source>
</evidence>
<gene>
    <name evidence="3" type="primary">20205390</name>
    <name evidence="2" type="ORF">HELRODRAFT_175423</name>
</gene>
<dbReference type="SUPFAM" id="SSF55797">
    <property type="entry name" value="PR-1-like"/>
    <property type="match status" value="1"/>
</dbReference>
<feature type="signal peptide" evidence="1">
    <location>
        <begin position="1"/>
        <end position="22"/>
    </location>
</feature>
<keyword evidence="4" id="KW-1185">Reference proteome</keyword>
<dbReference type="InterPro" id="IPR035940">
    <property type="entry name" value="CAP_sf"/>
</dbReference>
<reference evidence="2 4" key="2">
    <citation type="journal article" date="2013" name="Nature">
        <title>Insights into bilaterian evolution from three spiralian genomes.</title>
        <authorList>
            <person name="Simakov O."/>
            <person name="Marletaz F."/>
            <person name="Cho S.J."/>
            <person name="Edsinger-Gonzales E."/>
            <person name="Havlak P."/>
            <person name="Hellsten U."/>
            <person name="Kuo D.H."/>
            <person name="Larsson T."/>
            <person name="Lv J."/>
            <person name="Arendt D."/>
            <person name="Savage R."/>
            <person name="Osoegawa K."/>
            <person name="de Jong P."/>
            <person name="Grimwood J."/>
            <person name="Chapman J.A."/>
            <person name="Shapiro H."/>
            <person name="Aerts A."/>
            <person name="Otillar R.P."/>
            <person name="Terry A.Y."/>
            <person name="Boore J.L."/>
            <person name="Grigoriev I.V."/>
            <person name="Lindberg D.R."/>
            <person name="Seaver E.C."/>
            <person name="Weisblat D.A."/>
            <person name="Putnam N.H."/>
            <person name="Rokhsar D.S."/>
        </authorList>
    </citation>
    <scope>NUCLEOTIDE SEQUENCE</scope>
</reference>
<dbReference type="HOGENOM" id="CLU_1847308_0_0_1"/>
<dbReference type="EnsemblMetazoa" id="HelroT175423">
    <property type="protein sequence ID" value="HelroP175423"/>
    <property type="gene ID" value="HelroG175423"/>
</dbReference>
<dbReference type="AlphaFoldDB" id="T1F991"/>
<dbReference type="EMBL" id="AMQM01005273">
    <property type="status" value="NOT_ANNOTATED_CDS"/>
    <property type="molecule type" value="Genomic_DNA"/>
</dbReference>
<reference evidence="4" key="1">
    <citation type="submission" date="2012-12" db="EMBL/GenBank/DDBJ databases">
        <authorList>
            <person name="Hellsten U."/>
            <person name="Grimwood J."/>
            <person name="Chapman J.A."/>
            <person name="Shapiro H."/>
            <person name="Aerts A."/>
            <person name="Otillar R.P."/>
            <person name="Terry A.Y."/>
            <person name="Boore J.L."/>
            <person name="Simakov O."/>
            <person name="Marletaz F."/>
            <person name="Cho S.-J."/>
            <person name="Edsinger-Gonzales E."/>
            <person name="Havlak P."/>
            <person name="Kuo D.-H."/>
            <person name="Larsson T."/>
            <person name="Lv J."/>
            <person name="Arendt D."/>
            <person name="Savage R."/>
            <person name="Osoegawa K."/>
            <person name="de Jong P."/>
            <person name="Lindberg D.R."/>
            <person name="Seaver E.C."/>
            <person name="Weisblat D.A."/>
            <person name="Putnam N.H."/>
            <person name="Grigoriev I.V."/>
            <person name="Rokhsar D.S."/>
        </authorList>
    </citation>
    <scope>NUCLEOTIDE SEQUENCE</scope>
</reference>
<dbReference type="RefSeq" id="XP_009021098.1">
    <property type="nucleotide sequence ID" value="XM_009022850.1"/>
</dbReference>
<dbReference type="Gene3D" id="3.40.33.10">
    <property type="entry name" value="CAP"/>
    <property type="match status" value="1"/>
</dbReference>
<protein>
    <recommendedName>
        <fullName evidence="5">SCP domain-containing protein</fullName>
    </recommendedName>
</protein>
<proteinExistence type="predicted"/>
<evidence type="ECO:0000256" key="1">
    <source>
        <dbReference type="SAM" id="SignalP"/>
    </source>
</evidence>